<name>A0ACC2U963_9FUNG</name>
<dbReference type="EMBL" id="QTSX02001023">
    <property type="protein sequence ID" value="KAJ9083362.1"/>
    <property type="molecule type" value="Genomic_DNA"/>
</dbReference>
<organism evidence="1 2">
    <name type="scientific">Entomophthora muscae</name>
    <dbReference type="NCBI Taxonomy" id="34485"/>
    <lineage>
        <taxon>Eukaryota</taxon>
        <taxon>Fungi</taxon>
        <taxon>Fungi incertae sedis</taxon>
        <taxon>Zoopagomycota</taxon>
        <taxon>Entomophthoromycotina</taxon>
        <taxon>Entomophthoromycetes</taxon>
        <taxon>Entomophthorales</taxon>
        <taxon>Entomophthoraceae</taxon>
        <taxon>Entomophthora</taxon>
    </lineage>
</organism>
<reference evidence="1" key="1">
    <citation type="submission" date="2022-04" db="EMBL/GenBank/DDBJ databases">
        <title>Genome of the entomopathogenic fungus Entomophthora muscae.</title>
        <authorList>
            <person name="Elya C."/>
            <person name="Lovett B.R."/>
            <person name="Lee E."/>
            <person name="Macias A.M."/>
            <person name="Hajek A.E."/>
            <person name="De Bivort B.L."/>
            <person name="Kasson M.T."/>
            <person name="De Fine Licht H.H."/>
            <person name="Stajich J.E."/>
        </authorList>
    </citation>
    <scope>NUCLEOTIDE SEQUENCE</scope>
    <source>
        <strain evidence="1">Berkeley</strain>
    </source>
</reference>
<sequence length="376" mass="42555">MNIFRVVADLMHLASFIILLLKITSTDSVSGISLKSQILYFIVFSTRYLDLFWHYVSFYNTVMKIFFICASGYVVFLMYYKFKKTYSVNDDLFRAEYLVLVSALLSLIFHEKFTVWDIVYTFSIYLEAVAILPQLFMLTRKGEADSITFHYLFALGAYRGLYIFNWIYRYYESSYFHPYIIMAGIVQTALFGDFFYIYVNKDKYLAAAIRLADDPNEGHSLDEIESGIPIDIPVSNEGGEGSPKSTAEDEGLLSNPDQVNTEELVYIIDNDSLISDMSAEDATPKVDPYVTESTKKAQDPAESTCSLGSTSYGTINDNTISTSEQPDPSPPVYEDISHSHEWDDFKSCLNDPESVSLNDQGSEKPAGNPKERASDV</sequence>
<dbReference type="Proteomes" id="UP001165960">
    <property type="component" value="Unassembled WGS sequence"/>
</dbReference>
<accession>A0ACC2U963</accession>
<evidence type="ECO:0000313" key="1">
    <source>
        <dbReference type="EMBL" id="KAJ9083362.1"/>
    </source>
</evidence>
<protein>
    <submittedName>
        <fullName evidence="1">Endoplasmic reticulum retention protein</fullName>
    </submittedName>
</protein>
<proteinExistence type="predicted"/>
<comment type="caution">
    <text evidence="1">The sequence shown here is derived from an EMBL/GenBank/DDBJ whole genome shotgun (WGS) entry which is preliminary data.</text>
</comment>
<gene>
    <name evidence="1" type="primary">ERD2</name>
    <name evidence="1" type="ORF">DSO57_1035443</name>
</gene>
<keyword evidence="2" id="KW-1185">Reference proteome</keyword>
<evidence type="ECO:0000313" key="2">
    <source>
        <dbReference type="Proteomes" id="UP001165960"/>
    </source>
</evidence>